<evidence type="ECO:0000256" key="5">
    <source>
        <dbReference type="ARBA" id="ARBA00021006"/>
    </source>
</evidence>
<feature type="transmembrane region" description="Helical" evidence="17">
    <location>
        <begin position="81"/>
        <end position="101"/>
    </location>
</feature>
<dbReference type="EC" id="7.1.1.2" evidence="4 17"/>
<keyword evidence="13 17" id="KW-0830">Ubiquinone</keyword>
<dbReference type="GO" id="GO:0015990">
    <property type="term" value="P:electron transport coupled proton transport"/>
    <property type="evidence" value="ECO:0007669"/>
    <property type="project" value="TreeGrafter"/>
</dbReference>
<dbReference type="PANTHER" id="PTHR43507:SF20">
    <property type="entry name" value="NADH-UBIQUINONE OXIDOREDUCTASE CHAIN 4"/>
    <property type="match status" value="1"/>
</dbReference>
<dbReference type="Pfam" id="PF00361">
    <property type="entry name" value="Proton_antipo_M"/>
    <property type="match status" value="1"/>
</dbReference>
<keyword evidence="12 17" id="KW-0520">NAD</keyword>
<reference evidence="19" key="2">
    <citation type="submission" date="2014-10" db="EMBL/GenBank/DDBJ databases">
        <authorList>
            <person name="Seo M.-J."/>
            <person name="Seok Y.J."/>
            <person name="Cha I.-T."/>
        </authorList>
    </citation>
    <scope>NUCLEOTIDE SEQUENCE</scope>
</reference>
<evidence type="ECO:0000256" key="15">
    <source>
        <dbReference type="ARBA" id="ARBA00023136"/>
    </source>
</evidence>
<evidence type="ECO:0000259" key="18">
    <source>
        <dbReference type="Pfam" id="PF00361"/>
    </source>
</evidence>
<evidence type="ECO:0000256" key="1">
    <source>
        <dbReference type="ARBA" id="ARBA00003257"/>
    </source>
</evidence>
<proteinExistence type="inferred from homology"/>
<feature type="transmembrane region" description="Helical" evidence="17">
    <location>
        <begin position="178"/>
        <end position="202"/>
    </location>
</feature>
<dbReference type="PANTHER" id="PTHR43507">
    <property type="entry name" value="NADH-UBIQUINONE OXIDOREDUCTASE CHAIN 4"/>
    <property type="match status" value="1"/>
</dbReference>
<feature type="transmembrane region" description="Helical" evidence="17">
    <location>
        <begin position="269"/>
        <end position="287"/>
    </location>
</feature>
<evidence type="ECO:0000256" key="12">
    <source>
        <dbReference type="ARBA" id="ARBA00023027"/>
    </source>
</evidence>
<keyword evidence="8 17" id="KW-0812">Transmembrane</keyword>
<comment type="catalytic activity">
    <reaction evidence="16 17">
        <text>a ubiquinone + NADH + 5 H(+)(in) = a ubiquinol + NAD(+) + 4 H(+)(out)</text>
        <dbReference type="Rhea" id="RHEA:29091"/>
        <dbReference type="Rhea" id="RHEA-COMP:9565"/>
        <dbReference type="Rhea" id="RHEA-COMP:9566"/>
        <dbReference type="ChEBI" id="CHEBI:15378"/>
        <dbReference type="ChEBI" id="CHEBI:16389"/>
        <dbReference type="ChEBI" id="CHEBI:17976"/>
        <dbReference type="ChEBI" id="CHEBI:57540"/>
        <dbReference type="ChEBI" id="CHEBI:57945"/>
        <dbReference type="EC" id="7.1.1.2"/>
    </reaction>
</comment>
<evidence type="ECO:0000256" key="13">
    <source>
        <dbReference type="ARBA" id="ARBA00023075"/>
    </source>
</evidence>
<evidence type="ECO:0000256" key="17">
    <source>
        <dbReference type="RuleBase" id="RU003297"/>
    </source>
</evidence>
<dbReference type="GO" id="GO:0048039">
    <property type="term" value="F:ubiquinone binding"/>
    <property type="evidence" value="ECO:0007669"/>
    <property type="project" value="TreeGrafter"/>
</dbReference>
<keyword evidence="7 17" id="KW-0679">Respiratory chain</keyword>
<evidence type="ECO:0000256" key="7">
    <source>
        <dbReference type="ARBA" id="ARBA00022660"/>
    </source>
</evidence>
<keyword evidence="9" id="KW-1278">Translocase</keyword>
<keyword evidence="14 17" id="KW-0496">Mitochondrion</keyword>
<evidence type="ECO:0000256" key="6">
    <source>
        <dbReference type="ARBA" id="ARBA00022448"/>
    </source>
</evidence>
<accession>A0A0U1YHU1</accession>
<dbReference type="GO" id="GO:0031966">
    <property type="term" value="C:mitochondrial membrane"/>
    <property type="evidence" value="ECO:0007669"/>
    <property type="project" value="UniProtKB-SubCell"/>
</dbReference>
<feature type="transmembrane region" description="Helical" evidence="17">
    <location>
        <begin position="107"/>
        <end position="127"/>
    </location>
</feature>
<dbReference type="GO" id="GO:0003954">
    <property type="term" value="F:NADH dehydrogenase activity"/>
    <property type="evidence" value="ECO:0007669"/>
    <property type="project" value="TreeGrafter"/>
</dbReference>
<keyword evidence="11 17" id="KW-1133">Transmembrane helix</keyword>
<dbReference type="InterPro" id="IPR001750">
    <property type="entry name" value="ND/Mrp_TM"/>
</dbReference>
<keyword evidence="6 17" id="KW-0813">Transport</keyword>
<comment type="subcellular location">
    <subcellularLocation>
        <location evidence="2 17">Mitochondrion membrane</location>
        <topology evidence="2 17">Multi-pass membrane protein</topology>
    </subcellularLocation>
</comment>
<keyword evidence="10 17" id="KW-0249">Electron transport</keyword>
<evidence type="ECO:0000256" key="9">
    <source>
        <dbReference type="ARBA" id="ARBA00022967"/>
    </source>
</evidence>
<feature type="transmembrane region" description="Helical" evidence="17">
    <location>
        <begin position="57"/>
        <end position="74"/>
    </location>
</feature>
<dbReference type="GO" id="GO:0042773">
    <property type="term" value="P:ATP synthesis coupled electron transport"/>
    <property type="evidence" value="ECO:0007669"/>
    <property type="project" value="InterPro"/>
</dbReference>
<evidence type="ECO:0000256" key="14">
    <source>
        <dbReference type="ARBA" id="ARBA00023128"/>
    </source>
</evidence>
<dbReference type="InterPro" id="IPR003918">
    <property type="entry name" value="NADH_UbQ_OxRdtase"/>
</dbReference>
<evidence type="ECO:0000256" key="11">
    <source>
        <dbReference type="ARBA" id="ARBA00022989"/>
    </source>
</evidence>
<evidence type="ECO:0000256" key="3">
    <source>
        <dbReference type="ARBA" id="ARBA00009025"/>
    </source>
</evidence>
<evidence type="ECO:0000256" key="2">
    <source>
        <dbReference type="ARBA" id="ARBA00004225"/>
    </source>
</evidence>
<evidence type="ECO:0000313" key="19">
    <source>
        <dbReference type="EMBL" id="AJD22694.1"/>
    </source>
</evidence>
<evidence type="ECO:0000256" key="16">
    <source>
        <dbReference type="ARBA" id="ARBA00049551"/>
    </source>
</evidence>
<feature type="transmembrane region" description="Helical" evidence="17">
    <location>
        <begin position="340"/>
        <end position="370"/>
    </location>
</feature>
<dbReference type="GO" id="GO:0008137">
    <property type="term" value="F:NADH dehydrogenase (ubiquinone) activity"/>
    <property type="evidence" value="ECO:0007669"/>
    <property type="project" value="UniProtKB-UniRule"/>
</dbReference>
<organism evidence="19">
    <name type="scientific">Colletes gigas</name>
    <dbReference type="NCBI Taxonomy" id="935657"/>
    <lineage>
        <taxon>Eukaryota</taxon>
        <taxon>Metazoa</taxon>
        <taxon>Ecdysozoa</taxon>
        <taxon>Arthropoda</taxon>
        <taxon>Hexapoda</taxon>
        <taxon>Insecta</taxon>
        <taxon>Pterygota</taxon>
        <taxon>Neoptera</taxon>
        <taxon>Endopterygota</taxon>
        <taxon>Hymenoptera</taxon>
        <taxon>Apocrita</taxon>
        <taxon>Aculeata</taxon>
        <taxon>Apoidea</taxon>
        <taxon>Anthophila</taxon>
        <taxon>Colletidae</taxon>
        <taxon>Colletinae</taxon>
        <taxon>Colletes</taxon>
    </lineage>
</organism>
<gene>
    <name evidence="19" type="primary">ND4</name>
</gene>
<evidence type="ECO:0000256" key="10">
    <source>
        <dbReference type="ARBA" id="ARBA00022982"/>
    </source>
</evidence>
<dbReference type="PRINTS" id="PR01437">
    <property type="entry name" value="NUOXDRDTASE4"/>
</dbReference>
<feature type="domain" description="NADH:quinone oxidoreductase/Mrp antiporter transmembrane" evidence="18">
    <location>
        <begin position="102"/>
        <end position="386"/>
    </location>
</feature>
<sequence length="439" mass="52573">MMMILYMLFSLIYIYNFYKYKYILSNFINLILFYLIINYDMFIEWNKYSFNFSLNNYSFMLIILSLWIFSIIIISLNSINYYNLCINFLMILLVILILFFMSNNILLFYFFFEISLILMFLMIIYWGMGEMRILASMYLLFYTLFFSLPFLLFLFLIIKSENYIMFNMMEMKLYMCNKYLFVFMILSFLVKIPIFSLHIWLLKAHVEAPVFCSMILASIMLKLGTYGLLRFILIFYNNMMLIKIYVMIISLIGGIILSILCLRQIDMKILIAYSSVVHMSILISSLMTLKHLSLYGCYLMMIAHGLCSSGLFYMVNMCYKETNSRLMIINKGMMSIIPKMSLLWFLLCSSNMSAPLSLNLISEIFILMVLYNWCNYLLLLLMLISFLSFIYSLYLFSYINHGMMNFYLKIKNPKFLEFFVIIMHWLPLNFMFLNLDLFM</sequence>
<dbReference type="EMBL" id="KM978210">
    <property type="protein sequence ID" value="AJD22694.1"/>
    <property type="molecule type" value="Genomic_DNA"/>
</dbReference>
<keyword evidence="15 17" id="KW-0472">Membrane</keyword>
<evidence type="ECO:0000256" key="4">
    <source>
        <dbReference type="ARBA" id="ARBA00012944"/>
    </source>
</evidence>
<evidence type="ECO:0000256" key="8">
    <source>
        <dbReference type="ARBA" id="ARBA00022692"/>
    </source>
</evidence>
<comment type="similarity">
    <text evidence="3 17">Belongs to the complex I subunit 4 family.</text>
</comment>
<feature type="transmembrane region" description="Helical" evidence="17">
    <location>
        <begin position="20"/>
        <end position="37"/>
    </location>
</feature>
<protein>
    <recommendedName>
        <fullName evidence="5 17">NADH-ubiquinone oxidoreductase chain 4</fullName>
        <ecNumber evidence="4 17">7.1.1.2</ecNumber>
    </recommendedName>
</protein>
<geneLocation type="mitochondrion" evidence="19"/>
<feature type="transmembrane region" description="Helical" evidence="17">
    <location>
        <begin position="293"/>
        <end position="319"/>
    </location>
</feature>
<dbReference type="AlphaFoldDB" id="A0A0U1YHU1"/>
<comment type="function">
    <text evidence="17">Core subunit of the mitochondrial membrane respiratory chain NADH dehydrogenase (Complex I) which catalyzes electron transfer from NADH through the respiratory chain, using ubiquinone as an electron acceptor. Essential for the catalytic activity and assembly of complex I.</text>
</comment>
<feature type="transmembrane region" description="Helical" evidence="17">
    <location>
        <begin position="376"/>
        <end position="394"/>
    </location>
</feature>
<name>A0A0U1YHU1_9HYME</name>
<comment type="function">
    <text evidence="1">Core subunit of the mitochondrial membrane respiratory chain NADH dehydrogenase (Complex I) that is believed to belong to the minimal assembly required for catalysis. Complex I functions in the transfer of electrons from NADH to the respiratory chain. The immediate electron acceptor for the enzyme is believed to be ubiquinone.</text>
</comment>
<reference evidence="19" key="1">
    <citation type="journal article" date="2014" name="Mitochondrial DNA">
        <title>The complete mitochondrial genome of the Colletes gigas (Hymenoptera: Colletidae: Colletinae).</title>
        <authorList>
            <person name="Huang D."/>
            <person name="Su T."/>
            <person name="Qu L."/>
            <person name="Wu Y."/>
            <person name="Gu P."/>
            <person name="He B."/>
            <person name="Xu X."/>
            <person name="Zhu C."/>
        </authorList>
    </citation>
    <scope>NUCLEOTIDE SEQUENCE</scope>
</reference>
<feature type="transmembrane region" description="Helical" evidence="17">
    <location>
        <begin position="214"/>
        <end position="236"/>
    </location>
</feature>
<feature type="transmembrane region" description="Helical" evidence="17">
    <location>
        <begin position="139"/>
        <end position="158"/>
    </location>
</feature>
<feature type="transmembrane region" description="Helical" evidence="17">
    <location>
        <begin position="242"/>
        <end position="262"/>
    </location>
</feature>
<feature type="transmembrane region" description="Helical" evidence="17">
    <location>
        <begin position="415"/>
        <end position="433"/>
    </location>
</feature>